<dbReference type="SUPFAM" id="SSF47226">
    <property type="entry name" value="Histidine-containing phosphotransfer domain, HPT domain"/>
    <property type="match status" value="1"/>
</dbReference>
<reference evidence="21 22" key="1">
    <citation type="submission" date="2020-12" db="EMBL/GenBank/DDBJ databases">
        <title>Geomonas sp. Red421, isolated from paddy soil.</title>
        <authorList>
            <person name="Xu Z."/>
            <person name="Zhang Z."/>
            <person name="Masuda Y."/>
            <person name="Itoh H."/>
            <person name="Senoo K."/>
        </authorList>
    </citation>
    <scope>NUCLEOTIDE SEQUENCE [LARGE SCALE GENOMIC DNA]</scope>
    <source>
        <strain evidence="21 22">Red421</strain>
    </source>
</reference>
<dbReference type="SUPFAM" id="SSF52172">
    <property type="entry name" value="CheY-like"/>
    <property type="match status" value="2"/>
</dbReference>
<dbReference type="CDD" id="cd00082">
    <property type="entry name" value="HisKA"/>
    <property type="match status" value="1"/>
</dbReference>
<dbReference type="PRINTS" id="PR00344">
    <property type="entry name" value="BCTRLSENSOR"/>
</dbReference>
<feature type="domain" description="HAMP" evidence="19">
    <location>
        <begin position="188"/>
        <end position="241"/>
    </location>
</feature>
<dbReference type="Gene3D" id="3.40.50.2300">
    <property type="match status" value="2"/>
</dbReference>
<feature type="domain" description="Response regulatory" evidence="18">
    <location>
        <begin position="527"/>
        <end position="648"/>
    </location>
</feature>
<evidence type="ECO:0000313" key="21">
    <source>
        <dbReference type="EMBL" id="MBJ6752293.1"/>
    </source>
</evidence>
<dbReference type="InterPro" id="IPR011006">
    <property type="entry name" value="CheY-like_superfamily"/>
</dbReference>
<keyword evidence="7 16" id="KW-0812">Transmembrane</keyword>
<feature type="modified residue" description="4-aspartylphosphate" evidence="15">
    <location>
        <position position="722"/>
    </location>
</feature>
<dbReference type="InterPro" id="IPR005467">
    <property type="entry name" value="His_kinase_dom"/>
</dbReference>
<evidence type="ECO:0000259" key="17">
    <source>
        <dbReference type="PROSITE" id="PS50109"/>
    </source>
</evidence>
<dbReference type="InterPro" id="IPR003660">
    <property type="entry name" value="HAMP_dom"/>
</dbReference>
<evidence type="ECO:0000256" key="11">
    <source>
        <dbReference type="ARBA" id="ARBA00022989"/>
    </source>
</evidence>
<dbReference type="InterPro" id="IPR004358">
    <property type="entry name" value="Sig_transdc_His_kin-like_C"/>
</dbReference>
<dbReference type="Pfam" id="PF00512">
    <property type="entry name" value="HisKA"/>
    <property type="match status" value="1"/>
</dbReference>
<evidence type="ECO:0000256" key="5">
    <source>
        <dbReference type="ARBA" id="ARBA00022553"/>
    </source>
</evidence>
<dbReference type="SUPFAM" id="SSF47384">
    <property type="entry name" value="Homodimeric domain of signal transducing histidine kinase"/>
    <property type="match status" value="1"/>
</dbReference>
<evidence type="ECO:0000256" key="14">
    <source>
        <dbReference type="PROSITE-ProRule" id="PRU00110"/>
    </source>
</evidence>
<sequence length="949" mass="102523">MRKLIGRLPIRKKLMLILLIASGFTLVLVSLTFVVGTFVLSRIGMYQELSTLASIVGHNSSAALAFGDKKDAQRTLQFLENKKYILEAYVLSEDWQPFASYQARGVAPQAKSGKTLALEAAAGDLWDVDGDMVVSSKILLEGQQLGTVVIRADYREVNSKLIWVLSGALLAMLGSLFCSYLVSLRLQGVISAPIVQLARTMEEVSRDQDYAVRVEKGSEDELGALMEGFNEMLGQIQARDCELAGYRTQLEQKVAQRTQELELTVVELQRAMEAAQTASRAKSQFLANMSHEIRTPMNGMLGMTELLMATRLDEQQNRFVSSVRRSGEALLSIINDILDFSKIEAGKLELEETAFNLQDTVADVVELLAETAHRKGLEIVALVENDVPPVLVGDQVRVHQILMNLVGNAVKFTDLGEVVIRGTLAEERGEEVVVRLEVADTGIGIPPDVKERIFEGFSQADNSTTRKYGGTGLGLTIARQLVELMGGKIGLESELGIGSTFHFTLKLRRDASQRSALPDQTSLAGYRAFIVDDNSTNLSIMHHELHAWGINADMADNGATALELMRRAAHQAGPYDFAILDMQMPVMNGIDLARAIKADPVLAPTKLLMVTSVGQYGDESEAIKAGIGCYLGKPVRQSRLYNAIMDLLGVGMSRAAQPQAGAEQGAAVALAATVLLVEDNPVNQDVATAMLEASGCRVSVANNGAEALEAVAQRDFDLIFMDCQMPIMDGYAATRAIRERENKAADGEHHTIIALTAHAMRGDREQCFAAGMDDYLTKPFTQAQMVALLQRWITPQPPGEEDEGTGSARCLSPLNCAGEPTTVGGAPVESDTGGIDPSLLDEIRALQLPGKPDLLAKVVGSFMKSSPRLVASMRQGLAAGDPQGVRQAAHTLKSSSASLGCLGLSEGCRQMELLAVQGTLEGAEALLQQIEAQHLKAMEYLAAVQELRG</sequence>
<dbReference type="PROSITE" id="PS50885">
    <property type="entry name" value="HAMP"/>
    <property type="match status" value="1"/>
</dbReference>
<evidence type="ECO:0000259" key="18">
    <source>
        <dbReference type="PROSITE" id="PS50110"/>
    </source>
</evidence>
<dbReference type="CDD" id="cd00088">
    <property type="entry name" value="HPT"/>
    <property type="match status" value="1"/>
</dbReference>
<dbReference type="PROSITE" id="PS50894">
    <property type="entry name" value="HPT"/>
    <property type="match status" value="1"/>
</dbReference>
<evidence type="ECO:0000256" key="6">
    <source>
        <dbReference type="ARBA" id="ARBA00022679"/>
    </source>
</evidence>
<dbReference type="SMART" id="SM00388">
    <property type="entry name" value="HisKA"/>
    <property type="match status" value="1"/>
</dbReference>
<dbReference type="Gene3D" id="1.10.287.130">
    <property type="match status" value="1"/>
</dbReference>
<protein>
    <recommendedName>
        <fullName evidence="3">histidine kinase</fullName>
        <ecNumber evidence="3">2.7.13.3</ecNumber>
    </recommendedName>
</protein>
<keyword evidence="8" id="KW-0547">Nucleotide-binding</keyword>
<dbReference type="Pfam" id="PF00072">
    <property type="entry name" value="Response_reg"/>
    <property type="match status" value="2"/>
</dbReference>
<dbReference type="InterPro" id="IPR036641">
    <property type="entry name" value="HPT_dom_sf"/>
</dbReference>
<evidence type="ECO:0000256" key="12">
    <source>
        <dbReference type="ARBA" id="ARBA00023012"/>
    </source>
</evidence>
<organism evidence="21 22">
    <name type="scientific">Geomonas anaerohicana</name>
    <dbReference type="NCBI Taxonomy" id="2798583"/>
    <lineage>
        <taxon>Bacteria</taxon>
        <taxon>Pseudomonadati</taxon>
        <taxon>Thermodesulfobacteriota</taxon>
        <taxon>Desulfuromonadia</taxon>
        <taxon>Geobacterales</taxon>
        <taxon>Geobacteraceae</taxon>
        <taxon>Geomonas</taxon>
    </lineage>
</organism>
<dbReference type="PANTHER" id="PTHR45339:SF1">
    <property type="entry name" value="HYBRID SIGNAL TRANSDUCTION HISTIDINE KINASE J"/>
    <property type="match status" value="1"/>
</dbReference>
<evidence type="ECO:0000256" key="8">
    <source>
        <dbReference type="ARBA" id="ARBA00022741"/>
    </source>
</evidence>
<feature type="modified residue" description="4-aspartylphosphate" evidence="15">
    <location>
        <position position="581"/>
    </location>
</feature>
<dbReference type="CDD" id="cd16922">
    <property type="entry name" value="HATPase_EvgS-ArcB-TorS-like"/>
    <property type="match status" value="1"/>
</dbReference>
<dbReference type="CDD" id="cd06225">
    <property type="entry name" value="HAMP"/>
    <property type="match status" value="1"/>
</dbReference>
<proteinExistence type="predicted"/>
<dbReference type="Pfam" id="PF17152">
    <property type="entry name" value="CHASE8"/>
    <property type="match status" value="1"/>
</dbReference>
<dbReference type="SMART" id="SM00304">
    <property type="entry name" value="HAMP"/>
    <property type="match status" value="1"/>
</dbReference>
<evidence type="ECO:0000259" key="20">
    <source>
        <dbReference type="PROSITE" id="PS50894"/>
    </source>
</evidence>
<dbReference type="EC" id="2.7.13.3" evidence="3"/>
<feature type="modified residue" description="Phosphohistidine" evidence="14">
    <location>
        <position position="890"/>
    </location>
</feature>
<dbReference type="InterPro" id="IPR036097">
    <property type="entry name" value="HisK_dim/P_sf"/>
</dbReference>
<evidence type="ECO:0000259" key="19">
    <source>
        <dbReference type="PROSITE" id="PS50885"/>
    </source>
</evidence>
<evidence type="ECO:0000256" key="13">
    <source>
        <dbReference type="ARBA" id="ARBA00023136"/>
    </source>
</evidence>
<comment type="catalytic activity">
    <reaction evidence="1">
        <text>ATP + protein L-histidine = ADP + protein N-phospho-L-histidine.</text>
        <dbReference type="EC" id="2.7.13.3"/>
    </reaction>
</comment>
<dbReference type="SMART" id="SM00387">
    <property type="entry name" value="HATPase_c"/>
    <property type="match status" value="1"/>
</dbReference>
<evidence type="ECO:0000256" key="15">
    <source>
        <dbReference type="PROSITE-ProRule" id="PRU00169"/>
    </source>
</evidence>
<dbReference type="Pfam" id="PF02518">
    <property type="entry name" value="HATPase_c"/>
    <property type="match status" value="1"/>
</dbReference>
<keyword evidence="22" id="KW-1185">Reference proteome</keyword>
<accession>A0ABS0YIY0</accession>
<comment type="caution">
    <text evidence="21">The sequence shown here is derived from an EMBL/GenBank/DDBJ whole genome shotgun (WGS) entry which is preliminary data.</text>
</comment>
<keyword evidence="10" id="KW-0067">ATP-binding</keyword>
<evidence type="ECO:0000256" key="10">
    <source>
        <dbReference type="ARBA" id="ARBA00022840"/>
    </source>
</evidence>
<evidence type="ECO:0000256" key="16">
    <source>
        <dbReference type="SAM" id="Phobius"/>
    </source>
</evidence>
<evidence type="ECO:0000256" key="2">
    <source>
        <dbReference type="ARBA" id="ARBA00004651"/>
    </source>
</evidence>
<dbReference type="PROSITE" id="PS50110">
    <property type="entry name" value="RESPONSE_REGULATORY"/>
    <property type="match status" value="2"/>
</dbReference>
<dbReference type="Gene3D" id="1.20.120.160">
    <property type="entry name" value="HPT domain"/>
    <property type="match status" value="1"/>
</dbReference>
<dbReference type="InterPro" id="IPR003661">
    <property type="entry name" value="HisK_dim/P_dom"/>
</dbReference>
<dbReference type="InterPro" id="IPR033417">
    <property type="entry name" value="CHASE8"/>
</dbReference>
<feature type="domain" description="Histidine kinase" evidence="17">
    <location>
        <begin position="288"/>
        <end position="509"/>
    </location>
</feature>
<evidence type="ECO:0000256" key="1">
    <source>
        <dbReference type="ARBA" id="ARBA00000085"/>
    </source>
</evidence>
<evidence type="ECO:0000256" key="3">
    <source>
        <dbReference type="ARBA" id="ARBA00012438"/>
    </source>
</evidence>
<dbReference type="Gene3D" id="6.10.340.10">
    <property type="match status" value="1"/>
</dbReference>
<keyword evidence="12" id="KW-0902">Two-component regulatory system</keyword>
<dbReference type="InterPro" id="IPR008207">
    <property type="entry name" value="Sig_transdc_His_kin_Hpt_dom"/>
</dbReference>
<dbReference type="RefSeq" id="WP_199390703.1">
    <property type="nucleotide sequence ID" value="NZ_JAEMHL010000013.1"/>
</dbReference>
<dbReference type="InterPro" id="IPR036890">
    <property type="entry name" value="HATPase_C_sf"/>
</dbReference>
<keyword evidence="13 16" id="KW-0472">Membrane</keyword>
<name>A0ABS0YIY0_9BACT</name>
<evidence type="ECO:0000256" key="9">
    <source>
        <dbReference type="ARBA" id="ARBA00022777"/>
    </source>
</evidence>
<dbReference type="SUPFAM" id="SSF55874">
    <property type="entry name" value="ATPase domain of HSP90 chaperone/DNA topoisomerase II/histidine kinase"/>
    <property type="match status" value="1"/>
</dbReference>
<evidence type="ECO:0000313" key="22">
    <source>
        <dbReference type="Proteomes" id="UP000614714"/>
    </source>
</evidence>
<evidence type="ECO:0000256" key="7">
    <source>
        <dbReference type="ARBA" id="ARBA00022692"/>
    </source>
</evidence>
<dbReference type="Pfam" id="PF01627">
    <property type="entry name" value="Hpt"/>
    <property type="match status" value="1"/>
</dbReference>
<feature type="transmembrane region" description="Helical" evidence="16">
    <location>
        <begin position="161"/>
        <end position="182"/>
    </location>
</feature>
<dbReference type="InterPro" id="IPR003594">
    <property type="entry name" value="HATPase_dom"/>
</dbReference>
<evidence type="ECO:0000256" key="4">
    <source>
        <dbReference type="ARBA" id="ARBA00022475"/>
    </source>
</evidence>
<dbReference type="Pfam" id="PF00672">
    <property type="entry name" value="HAMP"/>
    <property type="match status" value="1"/>
</dbReference>
<dbReference type="PANTHER" id="PTHR45339">
    <property type="entry name" value="HYBRID SIGNAL TRANSDUCTION HISTIDINE KINASE J"/>
    <property type="match status" value="1"/>
</dbReference>
<dbReference type="Gene3D" id="3.30.565.10">
    <property type="entry name" value="Histidine kinase-like ATPase, C-terminal domain"/>
    <property type="match status" value="1"/>
</dbReference>
<dbReference type="SMART" id="SM00073">
    <property type="entry name" value="HPT"/>
    <property type="match status" value="1"/>
</dbReference>
<dbReference type="EMBL" id="JAEMHL010000013">
    <property type="protein sequence ID" value="MBJ6752293.1"/>
    <property type="molecule type" value="Genomic_DNA"/>
</dbReference>
<comment type="subcellular location">
    <subcellularLocation>
        <location evidence="2">Cell membrane</location>
        <topology evidence="2">Multi-pass membrane protein</topology>
    </subcellularLocation>
</comment>
<keyword evidence="4" id="KW-1003">Cell membrane</keyword>
<keyword evidence="9" id="KW-0418">Kinase</keyword>
<feature type="domain" description="Response regulatory" evidence="18">
    <location>
        <begin position="673"/>
        <end position="793"/>
    </location>
</feature>
<dbReference type="SMART" id="SM00448">
    <property type="entry name" value="REC"/>
    <property type="match status" value="2"/>
</dbReference>
<dbReference type="PROSITE" id="PS50109">
    <property type="entry name" value="HIS_KIN"/>
    <property type="match status" value="1"/>
</dbReference>
<feature type="domain" description="HPt" evidence="20">
    <location>
        <begin position="851"/>
        <end position="944"/>
    </location>
</feature>
<keyword evidence="11 16" id="KW-1133">Transmembrane helix</keyword>
<feature type="transmembrane region" description="Helical" evidence="16">
    <location>
        <begin position="14"/>
        <end position="40"/>
    </location>
</feature>
<keyword evidence="6" id="KW-0808">Transferase</keyword>
<dbReference type="InterPro" id="IPR001789">
    <property type="entry name" value="Sig_transdc_resp-reg_receiver"/>
</dbReference>
<dbReference type="Proteomes" id="UP000614714">
    <property type="component" value="Unassembled WGS sequence"/>
</dbReference>
<dbReference type="CDD" id="cd17546">
    <property type="entry name" value="REC_hyHK_CKI1_RcsC-like"/>
    <property type="match status" value="2"/>
</dbReference>
<gene>
    <name evidence="21" type="ORF">JFN91_18905</name>
</gene>
<dbReference type="SUPFAM" id="SSF158472">
    <property type="entry name" value="HAMP domain-like"/>
    <property type="match status" value="1"/>
</dbReference>
<keyword evidence="5 15" id="KW-0597">Phosphoprotein</keyword>